<sequence>MRSTDLIAAIIEIDVSMPTPPQESKVPLTTHQSSRVDGRLVNVWFITWRCRIKRVPASLLSSVMKRCT</sequence>
<dbReference type="EMBL" id="KN832979">
    <property type="protein sequence ID" value="KIM87538.1"/>
    <property type="molecule type" value="Genomic_DNA"/>
</dbReference>
<protein>
    <submittedName>
        <fullName evidence="1">Uncharacterized protein</fullName>
    </submittedName>
</protein>
<accession>A0A0C3BM32</accession>
<reference evidence="1 2" key="1">
    <citation type="submission" date="2014-04" db="EMBL/GenBank/DDBJ databases">
        <authorList>
            <consortium name="DOE Joint Genome Institute"/>
            <person name="Kuo A."/>
            <person name="Tarkka M."/>
            <person name="Buscot F."/>
            <person name="Kohler A."/>
            <person name="Nagy L.G."/>
            <person name="Floudas D."/>
            <person name="Copeland A."/>
            <person name="Barry K.W."/>
            <person name="Cichocki N."/>
            <person name="Veneault-Fourrey C."/>
            <person name="LaButti K."/>
            <person name="Lindquist E.A."/>
            <person name="Lipzen A."/>
            <person name="Lundell T."/>
            <person name="Morin E."/>
            <person name="Murat C."/>
            <person name="Sun H."/>
            <person name="Tunlid A."/>
            <person name="Henrissat B."/>
            <person name="Grigoriev I.V."/>
            <person name="Hibbett D.S."/>
            <person name="Martin F."/>
            <person name="Nordberg H.P."/>
            <person name="Cantor M.N."/>
            <person name="Hua S.X."/>
        </authorList>
    </citation>
    <scope>NUCLEOTIDE SEQUENCE [LARGE SCALE GENOMIC DNA]</scope>
    <source>
        <strain evidence="1 2">F 1598</strain>
    </source>
</reference>
<dbReference type="HOGENOM" id="CLU_2794809_0_0_1"/>
<gene>
    <name evidence="1" type="ORF">PILCRDRAFT_815073</name>
</gene>
<organism evidence="1 2">
    <name type="scientific">Piloderma croceum (strain F 1598)</name>
    <dbReference type="NCBI Taxonomy" id="765440"/>
    <lineage>
        <taxon>Eukaryota</taxon>
        <taxon>Fungi</taxon>
        <taxon>Dikarya</taxon>
        <taxon>Basidiomycota</taxon>
        <taxon>Agaricomycotina</taxon>
        <taxon>Agaricomycetes</taxon>
        <taxon>Agaricomycetidae</taxon>
        <taxon>Atheliales</taxon>
        <taxon>Atheliaceae</taxon>
        <taxon>Piloderma</taxon>
    </lineage>
</organism>
<evidence type="ECO:0000313" key="2">
    <source>
        <dbReference type="Proteomes" id="UP000054166"/>
    </source>
</evidence>
<name>A0A0C3BM32_PILCF</name>
<keyword evidence="2" id="KW-1185">Reference proteome</keyword>
<reference evidence="2" key="2">
    <citation type="submission" date="2015-01" db="EMBL/GenBank/DDBJ databases">
        <title>Evolutionary Origins and Diversification of the Mycorrhizal Mutualists.</title>
        <authorList>
            <consortium name="DOE Joint Genome Institute"/>
            <consortium name="Mycorrhizal Genomics Consortium"/>
            <person name="Kohler A."/>
            <person name="Kuo A."/>
            <person name="Nagy L.G."/>
            <person name="Floudas D."/>
            <person name="Copeland A."/>
            <person name="Barry K.W."/>
            <person name="Cichocki N."/>
            <person name="Veneault-Fourrey C."/>
            <person name="LaButti K."/>
            <person name="Lindquist E.A."/>
            <person name="Lipzen A."/>
            <person name="Lundell T."/>
            <person name="Morin E."/>
            <person name="Murat C."/>
            <person name="Riley R."/>
            <person name="Ohm R."/>
            <person name="Sun H."/>
            <person name="Tunlid A."/>
            <person name="Henrissat B."/>
            <person name="Grigoriev I.V."/>
            <person name="Hibbett D.S."/>
            <person name="Martin F."/>
        </authorList>
    </citation>
    <scope>NUCLEOTIDE SEQUENCE [LARGE SCALE GENOMIC DNA]</scope>
    <source>
        <strain evidence="2">F 1598</strain>
    </source>
</reference>
<dbReference type="AlphaFoldDB" id="A0A0C3BM32"/>
<dbReference type="Proteomes" id="UP000054166">
    <property type="component" value="Unassembled WGS sequence"/>
</dbReference>
<evidence type="ECO:0000313" key="1">
    <source>
        <dbReference type="EMBL" id="KIM87538.1"/>
    </source>
</evidence>
<proteinExistence type="predicted"/>
<dbReference type="InParanoid" id="A0A0C3BM32"/>